<name>A0A392MAE2_9FABA</name>
<dbReference type="EMBL" id="LXQA010004780">
    <property type="protein sequence ID" value="MCH83184.1"/>
    <property type="molecule type" value="Genomic_DNA"/>
</dbReference>
<evidence type="ECO:0000313" key="2">
    <source>
        <dbReference type="EMBL" id="MCH83184.1"/>
    </source>
</evidence>
<keyword evidence="1" id="KW-0472">Membrane</keyword>
<sequence length="156" mass="17656">MVVTHSNFGVPLVVYSKGKTINAKEVLAAGPQPQPIMETVLITLMHVALHSEKVELEAVFMICVVSAIDPCQRELVCAVLDNLSKELQYMTRMKYLEELLGSLLFCWVACGVSLAALVELEREKCRATTEWAEVGKREMSCYHQRVKYTPWWLGHE</sequence>
<feature type="non-terminal residue" evidence="2">
    <location>
        <position position="156"/>
    </location>
</feature>
<protein>
    <submittedName>
        <fullName evidence="2">Serine/threonine protein kinase ATM</fullName>
    </submittedName>
</protein>
<dbReference type="AlphaFoldDB" id="A0A392MAE2"/>
<keyword evidence="2" id="KW-0418">Kinase</keyword>
<dbReference type="GO" id="GO:0004674">
    <property type="term" value="F:protein serine/threonine kinase activity"/>
    <property type="evidence" value="ECO:0007669"/>
    <property type="project" value="UniProtKB-KW"/>
</dbReference>
<keyword evidence="2" id="KW-0723">Serine/threonine-protein kinase</keyword>
<dbReference type="Proteomes" id="UP000265520">
    <property type="component" value="Unassembled WGS sequence"/>
</dbReference>
<reference evidence="2 3" key="1">
    <citation type="journal article" date="2018" name="Front. Plant Sci.">
        <title>Red Clover (Trifolium pratense) and Zigzag Clover (T. medium) - A Picture of Genomic Similarities and Differences.</title>
        <authorList>
            <person name="Dluhosova J."/>
            <person name="Istvanek J."/>
            <person name="Nedelnik J."/>
            <person name="Repkova J."/>
        </authorList>
    </citation>
    <scope>NUCLEOTIDE SEQUENCE [LARGE SCALE GENOMIC DNA]</scope>
    <source>
        <strain evidence="3">cv. 10/8</strain>
        <tissue evidence="2">Leaf</tissue>
    </source>
</reference>
<dbReference type="PANTHER" id="PTHR37079">
    <property type="entry name" value="SERINE/THREONINE-PROTEIN KINASE ATM"/>
    <property type="match status" value="1"/>
</dbReference>
<dbReference type="InterPro" id="IPR038980">
    <property type="entry name" value="ATM_plant"/>
</dbReference>
<keyword evidence="1" id="KW-0812">Transmembrane</keyword>
<evidence type="ECO:0000256" key="1">
    <source>
        <dbReference type="SAM" id="Phobius"/>
    </source>
</evidence>
<accession>A0A392MAE2</accession>
<comment type="caution">
    <text evidence="2">The sequence shown here is derived from an EMBL/GenBank/DDBJ whole genome shotgun (WGS) entry which is preliminary data.</text>
</comment>
<evidence type="ECO:0000313" key="3">
    <source>
        <dbReference type="Proteomes" id="UP000265520"/>
    </source>
</evidence>
<keyword evidence="1" id="KW-1133">Transmembrane helix</keyword>
<dbReference type="PANTHER" id="PTHR37079:SF4">
    <property type="entry name" value="SERINE_THREONINE-PROTEIN KINASE ATM"/>
    <property type="match status" value="1"/>
</dbReference>
<keyword evidence="2" id="KW-0808">Transferase</keyword>
<proteinExistence type="predicted"/>
<dbReference type="GO" id="GO:0006974">
    <property type="term" value="P:DNA damage response"/>
    <property type="evidence" value="ECO:0007669"/>
    <property type="project" value="InterPro"/>
</dbReference>
<feature type="transmembrane region" description="Helical" evidence="1">
    <location>
        <begin position="99"/>
        <end position="118"/>
    </location>
</feature>
<gene>
    <name evidence="2" type="ORF">A2U01_0004001</name>
</gene>
<organism evidence="2 3">
    <name type="scientific">Trifolium medium</name>
    <dbReference type="NCBI Taxonomy" id="97028"/>
    <lineage>
        <taxon>Eukaryota</taxon>
        <taxon>Viridiplantae</taxon>
        <taxon>Streptophyta</taxon>
        <taxon>Embryophyta</taxon>
        <taxon>Tracheophyta</taxon>
        <taxon>Spermatophyta</taxon>
        <taxon>Magnoliopsida</taxon>
        <taxon>eudicotyledons</taxon>
        <taxon>Gunneridae</taxon>
        <taxon>Pentapetalae</taxon>
        <taxon>rosids</taxon>
        <taxon>fabids</taxon>
        <taxon>Fabales</taxon>
        <taxon>Fabaceae</taxon>
        <taxon>Papilionoideae</taxon>
        <taxon>50 kb inversion clade</taxon>
        <taxon>NPAAA clade</taxon>
        <taxon>Hologalegina</taxon>
        <taxon>IRL clade</taxon>
        <taxon>Trifolieae</taxon>
        <taxon>Trifolium</taxon>
    </lineage>
</organism>
<keyword evidence="3" id="KW-1185">Reference proteome</keyword>